<dbReference type="OrthoDB" id="4126315at2759"/>
<dbReference type="EMBL" id="ML978130">
    <property type="protein sequence ID" value="KAF2096031.1"/>
    <property type="molecule type" value="Genomic_DNA"/>
</dbReference>
<keyword evidence="3" id="KW-1185">Reference proteome</keyword>
<protein>
    <recommendedName>
        <fullName evidence="1">ABM domain-containing protein</fullName>
    </recommendedName>
</protein>
<dbReference type="Gene3D" id="3.30.70.100">
    <property type="match status" value="1"/>
</dbReference>
<dbReference type="SUPFAM" id="SSF54909">
    <property type="entry name" value="Dimeric alpha+beta barrel"/>
    <property type="match status" value="1"/>
</dbReference>
<reference evidence="2" key="1">
    <citation type="journal article" date="2020" name="Stud. Mycol.">
        <title>101 Dothideomycetes genomes: a test case for predicting lifestyles and emergence of pathogens.</title>
        <authorList>
            <person name="Haridas S."/>
            <person name="Albert R."/>
            <person name="Binder M."/>
            <person name="Bloem J."/>
            <person name="Labutti K."/>
            <person name="Salamov A."/>
            <person name="Andreopoulos B."/>
            <person name="Baker S."/>
            <person name="Barry K."/>
            <person name="Bills G."/>
            <person name="Bluhm B."/>
            <person name="Cannon C."/>
            <person name="Castanera R."/>
            <person name="Culley D."/>
            <person name="Daum C."/>
            <person name="Ezra D."/>
            <person name="Gonzalez J."/>
            <person name="Henrissat B."/>
            <person name="Kuo A."/>
            <person name="Liang C."/>
            <person name="Lipzen A."/>
            <person name="Lutzoni F."/>
            <person name="Magnuson J."/>
            <person name="Mondo S."/>
            <person name="Nolan M."/>
            <person name="Ohm R."/>
            <person name="Pangilinan J."/>
            <person name="Park H.-J."/>
            <person name="Ramirez L."/>
            <person name="Alfaro M."/>
            <person name="Sun H."/>
            <person name="Tritt A."/>
            <person name="Yoshinaga Y."/>
            <person name="Zwiers L.-H."/>
            <person name="Turgeon B."/>
            <person name="Goodwin S."/>
            <person name="Spatafora J."/>
            <person name="Crous P."/>
            <person name="Grigoriev I."/>
        </authorList>
    </citation>
    <scope>NUCLEOTIDE SEQUENCE</scope>
    <source>
        <strain evidence="2">CBS 133067</strain>
    </source>
</reference>
<proteinExistence type="predicted"/>
<dbReference type="Pfam" id="PF03992">
    <property type="entry name" value="ABM"/>
    <property type="match status" value="1"/>
</dbReference>
<dbReference type="Proteomes" id="UP000799772">
    <property type="component" value="Unassembled WGS sequence"/>
</dbReference>
<feature type="domain" description="ABM" evidence="1">
    <location>
        <begin position="2"/>
        <end position="92"/>
    </location>
</feature>
<comment type="caution">
    <text evidence="2">The sequence shown here is derived from an EMBL/GenBank/DDBJ whole genome shotgun (WGS) entry which is preliminary data.</text>
</comment>
<evidence type="ECO:0000313" key="3">
    <source>
        <dbReference type="Proteomes" id="UP000799772"/>
    </source>
</evidence>
<dbReference type="InterPro" id="IPR007138">
    <property type="entry name" value="ABM_dom"/>
</dbReference>
<evidence type="ECO:0000313" key="2">
    <source>
        <dbReference type="EMBL" id="KAF2096031.1"/>
    </source>
</evidence>
<dbReference type="InterPro" id="IPR011008">
    <property type="entry name" value="Dimeric_a/b-barrel"/>
</dbReference>
<gene>
    <name evidence="2" type="ORF">NA57DRAFT_59090</name>
</gene>
<name>A0A9P4ID48_9PEZI</name>
<dbReference type="AlphaFoldDB" id="A0A9P4ID48"/>
<dbReference type="PROSITE" id="PS51725">
    <property type="entry name" value="ABM"/>
    <property type="match status" value="1"/>
</dbReference>
<evidence type="ECO:0000259" key="1">
    <source>
        <dbReference type="PROSITE" id="PS51725"/>
    </source>
</evidence>
<sequence length="105" mass="12375">MIAVQVTIWISPSSLSTFLPAFEEVVRNALAEPECAFLNVYQNDEDPGKFFFIEHWNKDRAWFENVQLKKKYYEPYLQVTKPLWVKDRVVEYYEISPIGHSVQSA</sequence>
<organism evidence="2 3">
    <name type="scientific">Rhizodiscina lignyota</name>
    <dbReference type="NCBI Taxonomy" id="1504668"/>
    <lineage>
        <taxon>Eukaryota</taxon>
        <taxon>Fungi</taxon>
        <taxon>Dikarya</taxon>
        <taxon>Ascomycota</taxon>
        <taxon>Pezizomycotina</taxon>
        <taxon>Dothideomycetes</taxon>
        <taxon>Pleosporomycetidae</taxon>
        <taxon>Aulographales</taxon>
        <taxon>Rhizodiscinaceae</taxon>
        <taxon>Rhizodiscina</taxon>
    </lineage>
</organism>
<accession>A0A9P4ID48</accession>